<dbReference type="AlphaFoldDB" id="A0A255EDG3"/>
<comment type="caution">
    <text evidence="5">The sequence shown here is derived from an EMBL/GenBank/DDBJ whole genome shotgun (WGS) entry which is preliminary data.</text>
</comment>
<evidence type="ECO:0000313" key="5">
    <source>
        <dbReference type="EMBL" id="OYN89586.1"/>
    </source>
</evidence>
<evidence type="ECO:0000259" key="4">
    <source>
        <dbReference type="Pfam" id="PF13490"/>
    </source>
</evidence>
<dbReference type="EMBL" id="NMVI01000008">
    <property type="protein sequence ID" value="OYN89586.1"/>
    <property type="molecule type" value="Genomic_DNA"/>
</dbReference>
<dbReference type="Pfam" id="PF13490">
    <property type="entry name" value="zf-HC2"/>
    <property type="match status" value="1"/>
</dbReference>
<evidence type="ECO:0000256" key="2">
    <source>
        <dbReference type="ARBA" id="ARBA00023163"/>
    </source>
</evidence>
<keyword evidence="3" id="KW-1133">Transmembrane helix</keyword>
<reference evidence="5 6" key="1">
    <citation type="submission" date="2017-07" db="EMBL/GenBank/DDBJ databases">
        <title>Draft whole genome sequences of clinical Proprionibacteriaceae strains.</title>
        <authorList>
            <person name="Bernier A.-M."/>
            <person name="Bernard K."/>
            <person name="Domingo M.-C."/>
        </authorList>
    </citation>
    <scope>NUCLEOTIDE SEQUENCE [LARGE SCALE GENOMIC DNA]</scope>
    <source>
        <strain evidence="5 6">NML 160184</strain>
    </source>
</reference>
<accession>A0A255EDG3</accession>
<keyword evidence="3" id="KW-0472">Membrane</keyword>
<evidence type="ECO:0000313" key="6">
    <source>
        <dbReference type="Proteomes" id="UP000216533"/>
    </source>
</evidence>
<name>A0A255EDG3_9ACTN</name>
<dbReference type="InterPro" id="IPR027383">
    <property type="entry name" value="Znf_put"/>
</dbReference>
<dbReference type="Proteomes" id="UP000216533">
    <property type="component" value="Unassembled WGS sequence"/>
</dbReference>
<proteinExistence type="predicted"/>
<keyword evidence="2" id="KW-0804">Transcription</keyword>
<evidence type="ECO:0000256" key="3">
    <source>
        <dbReference type="SAM" id="Phobius"/>
    </source>
</evidence>
<gene>
    <name evidence="5" type="ORF">CGZ92_02360</name>
</gene>
<keyword evidence="1" id="KW-0805">Transcription regulation</keyword>
<feature type="transmembrane region" description="Helical" evidence="3">
    <location>
        <begin position="139"/>
        <end position="161"/>
    </location>
</feature>
<dbReference type="Gene3D" id="2.50.20.10">
    <property type="entry name" value="Lipoprotein localisation LolA/LolB/LppX"/>
    <property type="match status" value="1"/>
</dbReference>
<keyword evidence="3" id="KW-0812">Transmembrane</keyword>
<organism evidence="5 6">
    <name type="scientific">Parenemella sanctibonifatiensis</name>
    <dbReference type="NCBI Taxonomy" id="2016505"/>
    <lineage>
        <taxon>Bacteria</taxon>
        <taxon>Bacillati</taxon>
        <taxon>Actinomycetota</taxon>
        <taxon>Actinomycetes</taxon>
        <taxon>Propionibacteriales</taxon>
        <taxon>Propionibacteriaceae</taxon>
        <taxon>Parenemella</taxon>
    </lineage>
</organism>
<protein>
    <recommendedName>
        <fullName evidence="4">Putative zinc-finger domain-containing protein</fullName>
    </recommendedName>
</protein>
<feature type="domain" description="Putative zinc-finger" evidence="4">
    <location>
        <begin position="38"/>
        <end position="72"/>
    </location>
</feature>
<dbReference type="InterPro" id="IPR041916">
    <property type="entry name" value="Anti_sigma_zinc_sf"/>
</dbReference>
<evidence type="ECO:0000256" key="1">
    <source>
        <dbReference type="ARBA" id="ARBA00023015"/>
    </source>
</evidence>
<dbReference type="Gene3D" id="1.10.10.1320">
    <property type="entry name" value="Anti-sigma factor, zinc-finger domain"/>
    <property type="match status" value="1"/>
</dbReference>
<sequence length="525" mass="56736">MVGPSPARAGRAALPRHFRRVRSVGAVSPVTPSEWHACDEWVESLSPWLDQSLHDADAVRVSAHLVSCEACRAEVAELRRVRETVASRADSSVPGGLDLSRLTAIAGASADAPLYTRAFDGPGTGGRLPSTRRQRYRQVTGATLIVVGLMMTFVSVGWLAAPRPVQATDPLELVRQEYPEVQRSALTTPGRTAAMMLSAGTAQRFLDPLITRIDPQRWHPTGAALRGPAAWQVLERAQTTDVSYSGSQVVRSFGADGVLTVPVQVHHQAGDGTFVAVGGHHPVFEGMLPAREFDPKRDTTAGAELTAWRSSDTIAGRSVDLVEARSGSMVWQRWWLDARTGLVLWQEAYDGHGRVHESSGFTSIRVTTATQPLLMLPPNLSVRPTLSLPIASAQDLRRAGWNCEAELRGLPLQRLRVDDPSEPGLVASVYGSALSTVTVFQQRGVLEEPEGMTYNPDSMRWTSVGLTTTVSWQSGDQVFTVVTDGPPWLVAELLEDLPKPDGGATAPAARVLSGWEHIADVVGIR</sequence>